<dbReference type="Pfam" id="PF03807">
    <property type="entry name" value="F420_oxidored"/>
    <property type="match status" value="1"/>
</dbReference>
<reference evidence="4" key="2">
    <citation type="submission" date="2018-03" db="EMBL/GenBank/DDBJ databases">
        <title>The Triticum urartu genome reveals the dynamic nature of wheat genome evolution.</title>
        <authorList>
            <person name="Ling H."/>
            <person name="Ma B."/>
            <person name="Shi X."/>
            <person name="Liu H."/>
            <person name="Dong L."/>
            <person name="Sun H."/>
            <person name="Cao Y."/>
            <person name="Gao Q."/>
            <person name="Zheng S."/>
            <person name="Li Y."/>
            <person name="Yu Y."/>
            <person name="Du H."/>
            <person name="Qi M."/>
            <person name="Li Y."/>
            <person name="Yu H."/>
            <person name="Cui Y."/>
            <person name="Wang N."/>
            <person name="Chen C."/>
            <person name="Wu H."/>
            <person name="Zhao Y."/>
            <person name="Zhang J."/>
            <person name="Li Y."/>
            <person name="Zhou W."/>
            <person name="Zhang B."/>
            <person name="Hu W."/>
            <person name="Eijk M."/>
            <person name="Tang J."/>
            <person name="Witsenboer H."/>
            <person name="Zhao S."/>
            <person name="Li Z."/>
            <person name="Zhang A."/>
            <person name="Wang D."/>
            <person name="Liang C."/>
        </authorList>
    </citation>
    <scope>NUCLEOTIDE SEQUENCE [LARGE SCALE GENOMIC DNA]</scope>
    <source>
        <strain evidence="4">cv. G1812</strain>
    </source>
</reference>
<dbReference type="InterPro" id="IPR036291">
    <property type="entry name" value="NAD(P)-bd_dom_sf"/>
</dbReference>
<dbReference type="EnsemblPlants" id="TuG1812G0200001538.01.T01">
    <property type="protein sequence ID" value="TuG1812G0200001538.01.T01"/>
    <property type="gene ID" value="TuG1812G0200001538.01"/>
</dbReference>
<reference evidence="4" key="3">
    <citation type="submission" date="2022-06" db="UniProtKB">
        <authorList>
            <consortium name="EnsemblPlants"/>
        </authorList>
    </citation>
    <scope>IDENTIFICATION</scope>
</reference>
<dbReference type="GO" id="GO:0004735">
    <property type="term" value="F:pyrroline-5-carboxylate reductase activity"/>
    <property type="evidence" value="ECO:0007669"/>
    <property type="project" value="TreeGrafter"/>
</dbReference>
<dbReference type="Gramene" id="TuG1812G0200001538.01.T01">
    <property type="protein sequence ID" value="TuG1812G0200001538.01.T01"/>
    <property type="gene ID" value="TuG1812G0200001538.01"/>
</dbReference>
<dbReference type="AlphaFoldDB" id="A0A8R7TEK1"/>
<dbReference type="InterPro" id="IPR028939">
    <property type="entry name" value="P5C_Rdtase_cat_N"/>
</dbReference>
<keyword evidence="5" id="KW-1185">Reference proteome</keyword>
<evidence type="ECO:0000313" key="4">
    <source>
        <dbReference type="EnsemblPlants" id="TuG1812G0200001538.01.T01"/>
    </source>
</evidence>
<keyword evidence="2" id="KW-0560">Oxidoreductase</keyword>
<reference evidence="5" key="1">
    <citation type="journal article" date="2013" name="Nature">
        <title>Draft genome of the wheat A-genome progenitor Triticum urartu.</title>
        <authorList>
            <person name="Ling H.Q."/>
            <person name="Zhao S."/>
            <person name="Liu D."/>
            <person name="Wang J."/>
            <person name="Sun H."/>
            <person name="Zhang C."/>
            <person name="Fan H."/>
            <person name="Li D."/>
            <person name="Dong L."/>
            <person name="Tao Y."/>
            <person name="Gao C."/>
            <person name="Wu H."/>
            <person name="Li Y."/>
            <person name="Cui Y."/>
            <person name="Guo X."/>
            <person name="Zheng S."/>
            <person name="Wang B."/>
            <person name="Yu K."/>
            <person name="Liang Q."/>
            <person name="Yang W."/>
            <person name="Lou X."/>
            <person name="Chen J."/>
            <person name="Feng M."/>
            <person name="Jian J."/>
            <person name="Zhang X."/>
            <person name="Luo G."/>
            <person name="Jiang Y."/>
            <person name="Liu J."/>
            <person name="Wang Z."/>
            <person name="Sha Y."/>
            <person name="Zhang B."/>
            <person name="Wu H."/>
            <person name="Tang D."/>
            <person name="Shen Q."/>
            <person name="Xue P."/>
            <person name="Zou S."/>
            <person name="Wang X."/>
            <person name="Liu X."/>
            <person name="Wang F."/>
            <person name="Yang Y."/>
            <person name="An X."/>
            <person name="Dong Z."/>
            <person name="Zhang K."/>
            <person name="Zhang X."/>
            <person name="Luo M.C."/>
            <person name="Dvorak J."/>
            <person name="Tong Y."/>
            <person name="Wang J."/>
            <person name="Yang H."/>
            <person name="Li Z."/>
            <person name="Wang D."/>
            <person name="Zhang A."/>
            <person name="Wang J."/>
        </authorList>
    </citation>
    <scope>NUCLEOTIDE SEQUENCE</scope>
    <source>
        <strain evidence="5">cv. G1812</strain>
    </source>
</reference>
<evidence type="ECO:0000259" key="3">
    <source>
        <dbReference type="Pfam" id="PF03807"/>
    </source>
</evidence>
<dbReference type="PANTHER" id="PTHR11645:SF0">
    <property type="entry name" value="PYRROLINE-5-CARBOXYLATE REDUCTASE 3"/>
    <property type="match status" value="1"/>
</dbReference>
<accession>A0A8R7TEK1</accession>
<dbReference type="PANTHER" id="PTHR11645">
    <property type="entry name" value="PYRROLINE-5-CARBOXYLATE REDUCTASE"/>
    <property type="match status" value="1"/>
</dbReference>
<sequence length="125" mass="12808">MAAAPPQPTAPAPAPVSGGDAFRLGLVGAGNLAESIARGVTASGVLPAFAVRIAPHRRLERGAAFTSLGTTILASNAQVVDDNDVIVISVKPQIVKQVLVELKPLLSEEKLLISIAAGIKLKDLQ</sequence>
<evidence type="ECO:0000256" key="1">
    <source>
        <dbReference type="ARBA" id="ARBA00005525"/>
    </source>
</evidence>
<evidence type="ECO:0000313" key="5">
    <source>
        <dbReference type="Proteomes" id="UP000015106"/>
    </source>
</evidence>
<dbReference type="Gene3D" id="3.40.50.720">
    <property type="entry name" value="NAD(P)-binding Rossmann-like Domain"/>
    <property type="match status" value="1"/>
</dbReference>
<dbReference type="SUPFAM" id="SSF51735">
    <property type="entry name" value="NAD(P)-binding Rossmann-fold domains"/>
    <property type="match status" value="1"/>
</dbReference>
<name>A0A8R7TEK1_TRIUA</name>
<protein>
    <recommendedName>
        <fullName evidence="3">Pyrroline-5-carboxylate reductase catalytic N-terminal domain-containing protein</fullName>
    </recommendedName>
</protein>
<proteinExistence type="inferred from homology"/>
<comment type="similarity">
    <text evidence="1">Belongs to the pyrroline-5-carboxylate reductase family.</text>
</comment>
<dbReference type="GO" id="GO:0055129">
    <property type="term" value="P:L-proline biosynthetic process"/>
    <property type="evidence" value="ECO:0007669"/>
    <property type="project" value="TreeGrafter"/>
</dbReference>
<dbReference type="Proteomes" id="UP000015106">
    <property type="component" value="Chromosome 2"/>
</dbReference>
<feature type="domain" description="Pyrroline-5-carboxylate reductase catalytic N-terminal" evidence="3">
    <location>
        <begin position="23"/>
        <end position="118"/>
    </location>
</feature>
<organism evidence="4 5">
    <name type="scientific">Triticum urartu</name>
    <name type="common">Red wild einkorn</name>
    <name type="synonym">Crithodium urartu</name>
    <dbReference type="NCBI Taxonomy" id="4572"/>
    <lineage>
        <taxon>Eukaryota</taxon>
        <taxon>Viridiplantae</taxon>
        <taxon>Streptophyta</taxon>
        <taxon>Embryophyta</taxon>
        <taxon>Tracheophyta</taxon>
        <taxon>Spermatophyta</taxon>
        <taxon>Magnoliopsida</taxon>
        <taxon>Liliopsida</taxon>
        <taxon>Poales</taxon>
        <taxon>Poaceae</taxon>
        <taxon>BOP clade</taxon>
        <taxon>Pooideae</taxon>
        <taxon>Triticodae</taxon>
        <taxon>Triticeae</taxon>
        <taxon>Triticinae</taxon>
        <taxon>Triticum</taxon>
    </lineage>
</organism>
<evidence type="ECO:0000256" key="2">
    <source>
        <dbReference type="ARBA" id="ARBA00023002"/>
    </source>
</evidence>